<dbReference type="EMBL" id="VSSQ01077830">
    <property type="protein sequence ID" value="MPN27816.1"/>
    <property type="molecule type" value="Genomic_DNA"/>
</dbReference>
<gene>
    <name evidence="1" type="ORF">SDC9_175250</name>
</gene>
<comment type="caution">
    <text evidence="1">The sequence shown here is derived from an EMBL/GenBank/DDBJ whole genome shotgun (WGS) entry which is preliminary data.</text>
</comment>
<name>A0A645GNR2_9ZZZZ</name>
<reference evidence="1" key="1">
    <citation type="submission" date="2019-08" db="EMBL/GenBank/DDBJ databases">
        <authorList>
            <person name="Kucharzyk K."/>
            <person name="Murdoch R.W."/>
            <person name="Higgins S."/>
            <person name="Loffler F."/>
        </authorList>
    </citation>
    <scope>NUCLEOTIDE SEQUENCE</scope>
</reference>
<protein>
    <submittedName>
        <fullName evidence="1">Uncharacterized protein</fullName>
    </submittedName>
</protein>
<accession>A0A645GNR2</accession>
<proteinExistence type="predicted"/>
<evidence type="ECO:0000313" key="1">
    <source>
        <dbReference type="EMBL" id="MPN27816.1"/>
    </source>
</evidence>
<organism evidence="1">
    <name type="scientific">bioreactor metagenome</name>
    <dbReference type="NCBI Taxonomy" id="1076179"/>
    <lineage>
        <taxon>unclassified sequences</taxon>
        <taxon>metagenomes</taxon>
        <taxon>ecological metagenomes</taxon>
    </lineage>
</organism>
<sequence>MGYNTATESTSKTTTTDIANRDYFIGQADVTYDLRHGIKQNIVTLAGNVKSVHPDEVDYSLYLK</sequence>
<dbReference type="AlphaFoldDB" id="A0A645GNR2"/>